<reference evidence="7" key="1">
    <citation type="journal article" date="2024" name="Gigascience">
        <title>Chromosome-level genome of the poultry shaft louse Menopon gallinae provides insight into the host-switching and adaptive evolution of parasitic lice.</title>
        <authorList>
            <person name="Xu Y."/>
            <person name="Ma L."/>
            <person name="Liu S."/>
            <person name="Liang Y."/>
            <person name="Liu Q."/>
            <person name="He Z."/>
            <person name="Tian L."/>
            <person name="Duan Y."/>
            <person name="Cai W."/>
            <person name="Li H."/>
            <person name="Song F."/>
        </authorList>
    </citation>
    <scope>NUCLEOTIDE SEQUENCE</scope>
    <source>
        <strain evidence="7">Cailab_2023a</strain>
    </source>
</reference>
<gene>
    <name evidence="7" type="ORF">PYX00_001988</name>
</gene>
<comment type="subcellular location">
    <subcellularLocation>
        <location evidence="1">Membrane</location>
        <topology evidence="1">Single-pass membrane protein</topology>
    </subcellularLocation>
</comment>
<dbReference type="Pfam" id="PF15990">
    <property type="entry name" value="UPF0767"/>
    <property type="match status" value="1"/>
</dbReference>
<evidence type="ECO:0000313" key="7">
    <source>
        <dbReference type="EMBL" id="KAL0280798.1"/>
    </source>
</evidence>
<protein>
    <recommendedName>
        <fullName evidence="8">Small integral membrane protein 12</fullName>
    </recommendedName>
</protein>
<proteinExistence type="inferred from homology"/>
<keyword evidence="4 6" id="KW-1133">Transmembrane helix</keyword>
<comment type="similarity">
    <text evidence="2">Belongs to the SMIM12 family.</text>
</comment>
<organism evidence="7">
    <name type="scientific">Menopon gallinae</name>
    <name type="common">poultry shaft louse</name>
    <dbReference type="NCBI Taxonomy" id="328185"/>
    <lineage>
        <taxon>Eukaryota</taxon>
        <taxon>Metazoa</taxon>
        <taxon>Ecdysozoa</taxon>
        <taxon>Arthropoda</taxon>
        <taxon>Hexapoda</taxon>
        <taxon>Insecta</taxon>
        <taxon>Pterygota</taxon>
        <taxon>Neoptera</taxon>
        <taxon>Paraneoptera</taxon>
        <taxon>Psocodea</taxon>
        <taxon>Troctomorpha</taxon>
        <taxon>Phthiraptera</taxon>
        <taxon>Amblycera</taxon>
        <taxon>Menoponidae</taxon>
        <taxon>Menopon</taxon>
    </lineage>
</organism>
<dbReference type="AlphaFoldDB" id="A0AAW2IG58"/>
<dbReference type="EMBL" id="JARGDH010000001">
    <property type="protein sequence ID" value="KAL0280798.1"/>
    <property type="molecule type" value="Genomic_DNA"/>
</dbReference>
<feature type="transmembrane region" description="Helical" evidence="6">
    <location>
        <begin position="16"/>
        <end position="35"/>
    </location>
</feature>
<dbReference type="GO" id="GO:0016020">
    <property type="term" value="C:membrane"/>
    <property type="evidence" value="ECO:0007669"/>
    <property type="project" value="UniProtKB-SubCell"/>
</dbReference>
<evidence type="ECO:0000256" key="2">
    <source>
        <dbReference type="ARBA" id="ARBA00007304"/>
    </source>
</evidence>
<keyword evidence="5 6" id="KW-0472">Membrane</keyword>
<evidence type="ECO:0000256" key="4">
    <source>
        <dbReference type="ARBA" id="ARBA00022989"/>
    </source>
</evidence>
<name>A0AAW2IG58_9NEOP</name>
<comment type="caution">
    <text evidence="7">The sequence shown here is derived from an EMBL/GenBank/DDBJ whole genome shotgun (WGS) entry which is preliminary data.</text>
</comment>
<evidence type="ECO:0000256" key="3">
    <source>
        <dbReference type="ARBA" id="ARBA00022692"/>
    </source>
</evidence>
<keyword evidence="3 6" id="KW-0812">Transmembrane</keyword>
<evidence type="ECO:0008006" key="8">
    <source>
        <dbReference type="Google" id="ProtNLM"/>
    </source>
</evidence>
<dbReference type="PANTHER" id="PTHR28599">
    <property type="entry name" value="SMALL INTEGRAL MEMBRANE PROTEIN 12"/>
    <property type="match status" value="1"/>
</dbReference>
<evidence type="ECO:0000256" key="1">
    <source>
        <dbReference type="ARBA" id="ARBA00004167"/>
    </source>
</evidence>
<dbReference type="InterPro" id="IPR031933">
    <property type="entry name" value="UPF0767"/>
</dbReference>
<evidence type="ECO:0000256" key="5">
    <source>
        <dbReference type="ARBA" id="ARBA00023136"/>
    </source>
</evidence>
<sequence>MWPLLGPMIYSAVRNYLPIVTVPFAIIVGFIGYNIENLLSDKYTPSIKSALDERQERLLGENQEVSSLKEKKFVPKTIFERNLSPSLLEEDTRGERLAK</sequence>
<dbReference type="PANTHER" id="PTHR28599:SF1">
    <property type="entry name" value="SMALL INTEGRAL MEMBRANE PROTEIN 12"/>
    <property type="match status" value="1"/>
</dbReference>
<accession>A0AAW2IG58</accession>
<evidence type="ECO:0000256" key="6">
    <source>
        <dbReference type="SAM" id="Phobius"/>
    </source>
</evidence>